<dbReference type="AlphaFoldDB" id="A0A7X3FTD7"/>
<dbReference type="RefSeq" id="WP_157291177.1">
    <property type="nucleotide sequence ID" value="NZ_WQRF01000006.1"/>
</dbReference>
<comment type="caution">
    <text evidence="2">The sequence shown here is derived from an EMBL/GenBank/DDBJ whole genome shotgun (WGS) entry which is preliminary data.</text>
</comment>
<evidence type="ECO:0000313" key="3">
    <source>
        <dbReference type="Proteomes" id="UP000438106"/>
    </source>
</evidence>
<organism evidence="2 3">
    <name type="scientific">Devosia marina</name>
    <dbReference type="NCBI Taxonomy" id="2683198"/>
    <lineage>
        <taxon>Bacteria</taxon>
        <taxon>Pseudomonadati</taxon>
        <taxon>Pseudomonadota</taxon>
        <taxon>Alphaproteobacteria</taxon>
        <taxon>Hyphomicrobiales</taxon>
        <taxon>Devosiaceae</taxon>
        <taxon>Devosia</taxon>
    </lineage>
</organism>
<protein>
    <submittedName>
        <fullName evidence="2">Uncharacterized protein</fullName>
    </submittedName>
</protein>
<keyword evidence="1" id="KW-0472">Membrane</keyword>
<name>A0A7X3FTD7_9HYPH</name>
<evidence type="ECO:0000313" key="2">
    <source>
        <dbReference type="EMBL" id="MVT00392.1"/>
    </source>
</evidence>
<proteinExistence type="predicted"/>
<evidence type="ECO:0000256" key="1">
    <source>
        <dbReference type="SAM" id="Phobius"/>
    </source>
</evidence>
<reference evidence="2 3" key="1">
    <citation type="submission" date="2019-12" db="EMBL/GenBank/DDBJ databases">
        <title>Devosia maris sp. nov., isolated from the deep seawater.</title>
        <authorList>
            <person name="Liu Y."/>
        </authorList>
    </citation>
    <scope>NUCLEOTIDE SEQUENCE [LARGE SCALE GENOMIC DNA]</scope>
    <source>
        <strain evidence="2 3">L53-10-65</strain>
    </source>
</reference>
<feature type="transmembrane region" description="Helical" evidence="1">
    <location>
        <begin position="27"/>
        <end position="50"/>
    </location>
</feature>
<dbReference type="EMBL" id="WQRF01000006">
    <property type="protein sequence ID" value="MVT00392.1"/>
    <property type="molecule type" value="Genomic_DNA"/>
</dbReference>
<sequence>MTHLDLDQSGSDLTRLRRGVPAQRRRLMVLSGFACAFAMVGVAAAVLSALL</sequence>
<dbReference type="Proteomes" id="UP000438106">
    <property type="component" value="Unassembled WGS sequence"/>
</dbReference>
<gene>
    <name evidence="2" type="ORF">GO014_15305</name>
</gene>
<keyword evidence="3" id="KW-1185">Reference proteome</keyword>
<keyword evidence="1" id="KW-1133">Transmembrane helix</keyword>
<keyword evidence="1" id="KW-0812">Transmembrane</keyword>
<accession>A0A7X3FTD7</accession>